<dbReference type="Gene3D" id="1.10.10.160">
    <property type="match status" value="1"/>
</dbReference>
<dbReference type="CDD" id="cd17932">
    <property type="entry name" value="DEXQc_UvrD"/>
    <property type="match status" value="1"/>
</dbReference>
<dbReference type="InterPro" id="IPR013986">
    <property type="entry name" value="DExx_box_DNA_helicase_dom_sf"/>
</dbReference>
<comment type="catalytic activity">
    <reaction evidence="8">
        <text>Couples ATP hydrolysis with the unwinding of duplex DNA by translocating in the 3'-5' direction.</text>
        <dbReference type="EC" id="5.6.2.4"/>
    </reaction>
</comment>
<dbReference type="Pfam" id="PF13361">
    <property type="entry name" value="UvrD_C"/>
    <property type="match status" value="2"/>
</dbReference>
<dbReference type="InterPro" id="IPR014016">
    <property type="entry name" value="UvrD-like_ATP-bd"/>
</dbReference>
<evidence type="ECO:0000259" key="15">
    <source>
        <dbReference type="PROSITE" id="PS51217"/>
    </source>
</evidence>
<evidence type="ECO:0000256" key="13">
    <source>
        <dbReference type="SAM" id="MobiDB-lite"/>
    </source>
</evidence>
<dbReference type="InterPro" id="IPR000212">
    <property type="entry name" value="DNA_helicase_UvrD/REP"/>
</dbReference>
<protein>
    <recommendedName>
        <fullName evidence="9">DNA 3'-5' helicase</fullName>
        <ecNumber evidence="9">5.6.2.4</ecNumber>
    </recommendedName>
    <alternativeName>
        <fullName evidence="10">DNA 3'-5' helicase II</fullName>
    </alternativeName>
</protein>
<dbReference type="InterPro" id="IPR014017">
    <property type="entry name" value="DNA_helicase_UvrD-like_C"/>
</dbReference>
<evidence type="ECO:0000256" key="6">
    <source>
        <dbReference type="ARBA" id="ARBA00023125"/>
    </source>
</evidence>
<dbReference type="GO" id="GO:0005524">
    <property type="term" value="F:ATP binding"/>
    <property type="evidence" value="ECO:0007669"/>
    <property type="project" value="UniProtKB-UniRule"/>
</dbReference>
<dbReference type="Proteomes" id="UP001155027">
    <property type="component" value="Unassembled WGS sequence"/>
</dbReference>
<dbReference type="PROSITE" id="PS51217">
    <property type="entry name" value="UVRD_HELICASE_CTER"/>
    <property type="match status" value="1"/>
</dbReference>
<keyword evidence="2 12" id="KW-0547">Nucleotide-binding</keyword>
<feature type="compositionally biased region" description="Polar residues" evidence="13">
    <location>
        <begin position="777"/>
        <end position="789"/>
    </location>
</feature>
<proteinExistence type="inferred from homology"/>
<accession>A0A9X2PW49</accession>
<keyword evidence="4 12" id="KW-0347">Helicase</keyword>
<keyword evidence="5 12" id="KW-0067">ATP-binding</keyword>
<reference evidence="16" key="1">
    <citation type="submission" date="2022-08" db="EMBL/GenBank/DDBJ databases">
        <title>Genomic Encyclopedia of Type Strains, Phase V (KMG-V): Genome sequencing to study the core and pangenomes of soil and plant-associated prokaryotes.</title>
        <authorList>
            <person name="Whitman W."/>
        </authorList>
    </citation>
    <scope>NUCLEOTIDE SEQUENCE</scope>
    <source>
        <strain evidence="16">0</strain>
    </source>
</reference>
<evidence type="ECO:0000256" key="11">
    <source>
        <dbReference type="ARBA" id="ARBA00048988"/>
    </source>
</evidence>
<evidence type="ECO:0000313" key="17">
    <source>
        <dbReference type="Proteomes" id="UP001155027"/>
    </source>
</evidence>
<dbReference type="RefSeq" id="WP_259080348.1">
    <property type="nucleotide sequence ID" value="NZ_JANUAU010000005.1"/>
</dbReference>
<dbReference type="EMBL" id="JANUAU010000005">
    <property type="protein sequence ID" value="MCS3677902.1"/>
    <property type="molecule type" value="Genomic_DNA"/>
</dbReference>
<gene>
    <name evidence="16" type="ORF">GGP71_001830</name>
</gene>
<dbReference type="EC" id="5.6.2.4" evidence="9"/>
<organism evidence="16 17">
    <name type="scientific">Salinibacter ruber</name>
    <dbReference type="NCBI Taxonomy" id="146919"/>
    <lineage>
        <taxon>Bacteria</taxon>
        <taxon>Pseudomonadati</taxon>
        <taxon>Rhodothermota</taxon>
        <taxon>Rhodothermia</taxon>
        <taxon>Rhodothermales</taxon>
        <taxon>Salinibacteraceae</taxon>
        <taxon>Salinibacter</taxon>
    </lineage>
</organism>
<dbReference type="Gene3D" id="1.10.486.10">
    <property type="entry name" value="PCRA, domain 4"/>
    <property type="match status" value="1"/>
</dbReference>
<dbReference type="Pfam" id="PF00580">
    <property type="entry name" value="UvrD-helicase"/>
    <property type="match status" value="1"/>
</dbReference>
<comment type="catalytic activity">
    <reaction evidence="11">
        <text>ATP + H2O = ADP + phosphate + H(+)</text>
        <dbReference type="Rhea" id="RHEA:13065"/>
        <dbReference type="ChEBI" id="CHEBI:15377"/>
        <dbReference type="ChEBI" id="CHEBI:15378"/>
        <dbReference type="ChEBI" id="CHEBI:30616"/>
        <dbReference type="ChEBI" id="CHEBI:43474"/>
        <dbReference type="ChEBI" id="CHEBI:456216"/>
        <dbReference type="EC" id="5.6.2.4"/>
    </reaction>
</comment>
<dbReference type="GO" id="GO:0003677">
    <property type="term" value="F:DNA binding"/>
    <property type="evidence" value="ECO:0007669"/>
    <property type="project" value="UniProtKB-KW"/>
</dbReference>
<keyword evidence="7" id="KW-0413">Isomerase</keyword>
<feature type="domain" description="UvrD-like helicase C-terminal" evidence="15">
    <location>
        <begin position="300"/>
        <end position="584"/>
    </location>
</feature>
<dbReference type="GO" id="GO:0043138">
    <property type="term" value="F:3'-5' DNA helicase activity"/>
    <property type="evidence" value="ECO:0007669"/>
    <property type="project" value="UniProtKB-EC"/>
</dbReference>
<comment type="similarity">
    <text evidence="1">Belongs to the helicase family. UvrD subfamily.</text>
</comment>
<evidence type="ECO:0000256" key="2">
    <source>
        <dbReference type="ARBA" id="ARBA00022741"/>
    </source>
</evidence>
<dbReference type="InterPro" id="IPR027417">
    <property type="entry name" value="P-loop_NTPase"/>
</dbReference>
<evidence type="ECO:0000256" key="1">
    <source>
        <dbReference type="ARBA" id="ARBA00009922"/>
    </source>
</evidence>
<evidence type="ECO:0000256" key="5">
    <source>
        <dbReference type="ARBA" id="ARBA00022840"/>
    </source>
</evidence>
<feature type="compositionally biased region" description="Acidic residues" evidence="13">
    <location>
        <begin position="624"/>
        <end position="633"/>
    </location>
</feature>
<name>A0A9X2PW49_9BACT</name>
<evidence type="ECO:0000256" key="3">
    <source>
        <dbReference type="ARBA" id="ARBA00022801"/>
    </source>
</evidence>
<evidence type="ECO:0000256" key="10">
    <source>
        <dbReference type="ARBA" id="ARBA00034923"/>
    </source>
</evidence>
<comment type="caution">
    <text evidence="16">The sequence shown here is derived from an EMBL/GenBank/DDBJ whole genome shotgun (WGS) entry which is preliminary data.</text>
</comment>
<evidence type="ECO:0000256" key="4">
    <source>
        <dbReference type="ARBA" id="ARBA00022806"/>
    </source>
</evidence>
<dbReference type="SUPFAM" id="SSF52540">
    <property type="entry name" value="P-loop containing nucleoside triphosphate hydrolases"/>
    <property type="match status" value="1"/>
</dbReference>
<feature type="region of interest" description="Disordered" evidence="13">
    <location>
        <begin position="755"/>
        <end position="855"/>
    </location>
</feature>
<dbReference type="PANTHER" id="PTHR11070:SF2">
    <property type="entry name" value="ATP-DEPENDENT DNA HELICASE SRS2"/>
    <property type="match status" value="1"/>
</dbReference>
<dbReference type="PROSITE" id="PS51198">
    <property type="entry name" value="UVRD_HELICASE_ATP_BIND"/>
    <property type="match status" value="1"/>
</dbReference>
<keyword evidence="6" id="KW-0238">DNA-binding</keyword>
<dbReference type="AlphaFoldDB" id="A0A9X2PW49"/>
<evidence type="ECO:0000256" key="7">
    <source>
        <dbReference type="ARBA" id="ARBA00023235"/>
    </source>
</evidence>
<dbReference type="Gene3D" id="3.40.50.300">
    <property type="entry name" value="P-loop containing nucleotide triphosphate hydrolases"/>
    <property type="match status" value="2"/>
</dbReference>
<sequence>MIDREQLTDEQTRIVQHGRGPALVFAVAGAGKTTSLVHRIARLVTQGGVAPGDILASSFSRATAQDLEAGLTELGLPDVNCRTLHSLGRQFLKWAEAEHHWSRRLGDEDLNPSRLGPVLAGRALTRLARERDVDDHELDIDRGELEDQVSAWKAQLCYPDLDEAALPPAAREETRQAEHDNEDFVTLYQYYEEERRREGWVTFDDMLLEGWEALLRFDDLRARAQQAYEHVLIDEFQDISRVQYQMLDVLTEPHRNYMAVGDDDQCIYEWRGANPSFILDFREEYEADEYLIRDTFRSQAPHTVLANAVIAHNDHRREKHLNLTRGFGGRTQVHAADGADAEATHVAGAIESQLDTGRTLPEMVVLVRQYAQTPSLEQVFIDRDLPYRIVGNVPFYRRRPVQVLLRHLFWGTLEATVRTAGWFDHRRNAQRYVDRFQKLMREPNRYVSTDLITRLCREAVGDETSITDLLAASMGAMHDRTAERVERFLDTADQLVDRLDEPAHRTVDWLIKALDYEDYLRRYSAFEELADRRIRTARSLIDFARGHPDVPSVLRRIKEISVDRPDRGAQADVLEIRSIHRAKGREWPVVFVPGCNDGTIPTSRDDSAMPPPDEDDSAGASDDSGSEDSDADDAPVARREEERRLFYVALTRAQEQLHLSYDRTEPPSPFLAEADAEHRLALCDRVRPVFHRPADDWAAADVAWLCIGAGALRLRRYLTTWWDPTEAQRRALAAHLGREEALREAADAEIAAYARDPGAEEKGAHDASSPMEEGSDASETNGHAGQTAEQDAGAPTEAPVDEATAQQLRTAFEDGREVVEDALGLGPDEADLANAPAEKPEGVLEDDAVGGTVGE</sequence>
<evidence type="ECO:0000256" key="12">
    <source>
        <dbReference type="PROSITE-ProRule" id="PRU00560"/>
    </source>
</evidence>
<dbReference type="GO" id="GO:0016787">
    <property type="term" value="F:hydrolase activity"/>
    <property type="evidence" value="ECO:0007669"/>
    <property type="project" value="UniProtKB-UniRule"/>
</dbReference>
<feature type="domain" description="UvrD-like helicase ATP-binding" evidence="14">
    <location>
        <begin position="5"/>
        <end position="299"/>
    </location>
</feature>
<feature type="binding site" evidence="12">
    <location>
        <begin position="26"/>
        <end position="33"/>
    </location>
    <ligand>
        <name>ATP</name>
        <dbReference type="ChEBI" id="CHEBI:30616"/>
    </ligand>
</feature>
<evidence type="ECO:0000259" key="14">
    <source>
        <dbReference type="PROSITE" id="PS51198"/>
    </source>
</evidence>
<dbReference type="PANTHER" id="PTHR11070">
    <property type="entry name" value="UVRD / RECB / PCRA DNA HELICASE FAMILY MEMBER"/>
    <property type="match status" value="1"/>
</dbReference>
<evidence type="ECO:0000313" key="16">
    <source>
        <dbReference type="EMBL" id="MCS3677902.1"/>
    </source>
</evidence>
<evidence type="ECO:0000256" key="9">
    <source>
        <dbReference type="ARBA" id="ARBA00034808"/>
    </source>
</evidence>
<dbReference type="GO" id="GO:0000725">
    <property type="term" value="P:recombinational repair"/>
    <property type="evidence" value="ECO:0007669"/>
    <property type="project" value="TreeGrafter"/>
</dbReference>
<keyword evidence="3 12" id="KW-0378">Hydrolase</keyword>
<evidence type="ECO:0000256" key="8">
    <source>
        <dbReference type="ARBA" id="ARBA00034617"/>
    </source>
</evidence>
<feature type="region of interest" description="Disordered" evidence="13">
    <location>
        <begin position="598"/>
        <end position="637"/>
    </location>
</feature>